<dbReference type="EMBL" id="MK053934">
    <property type="protein sequence ID" value="QAR16177.1"/>
    <property type="molecule type" value="Genomic_DNA"/>
</dbReference>
<reference evidence="1" key="1">
    <citation type="submission" date="2018-10" db="EMBL/GenBank/DDBJ databases">
        <title>Spread of NDM-1 and IMP-1 and emergence of polymixin resistance among distinct Acinetobacter species in Brazil.</title>
        <authorList>
            <person name="Cayo R."/>
            <person name="Streling A.P."/>
            <person name="Nodari C."/>
            <person name="Gales A."/>
            <person name="Barata R."/>
            <person name="Vasconcelos J."/>
            <person name="Lemos P."/>
            <person name="Correa Y."/>
            <person name="Magalhaes I."/>
            <person name="Sodre R."/>
        </authorList>
    </citation>
    <scope>NUCLEOTIDE SEQUENCE</scope>
    <source>
        <strain evidence="1">IEC38057</strain>
        <plasmid evidence="1">pIEC38057</plasmid>
    </source>
</reference>
<name>A0A410J651_ACINO</name>
<geneLocation type="plasmid" evidence="1">
    <name>pIEC38057</name>
</geneLocation>
<organism evidence="1">
    <name type="scientific">Acinetobacter nosocomialis</name>
    <dbReference type="NCBI Taxonomy" id="106654"/>
    <lineage>
        <taxon>Bacteria</taxon>
        <taxon>Pseudomonadati</taxon>
        <taxon>Pseudomonadota</taxon>
        <taxon>Gammaproteobacteria</taxon>
        <taxon>Moraxellales</taxon>
        <taxon>Moraxellaceae</taxon>
        <taxon>Acinetobacter</taxon>
        <taxon>Acinetobacter calcoaceticus/baumannii complex</taxon>
    </lineage>
</organism>
<sequence>MYLSGRLATSYKRYSKMKNFTQNEKGQMFYEGSLVLTAKDGSVFFVSTEMLVCKAYRAKAKKPFINTHYRTIERLKQAVGESIQSCNARYEQKLQNKEKTAERLKKFREELQVGDILSTCWGYEQTNVEFYQVVSKKGAFCEVREIAKRSHDTAFMQSEVSPKQNEFIGEPIKKKILDGYIMITSYIRATPHEYETLATGTKVYKRSYVSSYA</sequence>
<proteinExistence type="predicted"/>
<accession>A0A410J651</accession>
<protein>
    <submittedName>
        <fullName evidence="1">Uncharacterized protein</fullName>
    </submittedName>
</protein>
<dbReference type="AlphaFoldDB" id="A0A410J651"/>
<keyword evidence="1" id="KW-0614">Plasmid</keyword>
<evidence type="ECO:0000313" key="1">
    <source>
        <dbReference type="EMBL" id="QAR16177.1"/>
    </source>
</evidence>